<evidence type="ECO:0000313" key="2">
    <source>
        <dbReference type="EMBL" id="KZW01543.1"/>
    </source>
</evidence>
<name>A0A165P2B2_EXIGL</name>
<accession>A0A165P2B2</accession>
<evidence type="ECO:0000256" key="1">
    <source>
        <dbReference type="SAM" id="MobiDB-lite"/>
    </source>
</evidence>
<dbReference type="EMBL" id="KV425893">
    <property type="protein sequence ID" value="KZW01543.1"/>
    <property type="molecule type" value="Genomic_DNA"/>
</dbReference>
<gene>
    <name evidence="2" type="ORF">EXIGLDRAFT_65275</name>
</gene>
<sequence>MSTGRPTFRPFGGSVGCHAMSATTSTSTTTSTAPQTSTSTSTKTLTTIPIISSSRQVQGVII</sequence>
<dbReference type="Proteomes" id="UP000077266">
    <property type="component" value="Unassembled WGS sequence"/>
</dbReference>
<dbReference type="AlphaFoldDB" id="A0A165P2B2"/>
<dbReference type="InParanoid" id="A0A165P2B2"/>
<feature type="compositionally biased region" description="Low complexity" evidence="1">
    <location>
        <begin position="21"/>
        <end position="43"/>
    </location>
</feature>
<feature type="region of interest" description="Disordered" evidence="1">
    <location>
        <begin position="1"/>
        <end position="43"/>
    </location>
</feature>
<organism evidence="2 3">
    <name type="scientific">Exidia glandulosa HHB12029</name>
    <dbReference type="NCBI Taxonomy" id="1314781"/>
    <lineage>
        <taxon>Eukaryota</taxon>
        <taxon>Fungi</taxon>
        <taxon>Dikarya</taxon>
        <taxon>Basidiomycota</taxon>
        <taxon>Agaricomycotina</taxon>
        <taxon>Agaricomycetes</taxon>
        <taxon>Auriculariales</taxon>
        <taxon>Exidiaceae</taxon>
        <taxon>Exidia</taxon>
    </lineage>
</organism>
<evidence type="ECO:0000313" key="3">
    <source>
        <dbReference type="Proteomes" id="UP000077266"/>
    </source>
</evidence>
<proteinExistence type="predicted"/>
<protein>
    <submittedName>
        <fullName evidence="2">Uncharacterized protein</fullName>
    </submittedName>
</protein>
<reference evidence="2 3" key="1">
    <citation type="journal article" date="2016" name="Mol. Biol. Evol.">
        <title>Comparative Genomics of Early-Diverging Mushroom-Forming Fungi Provides Insights into the Origins of Lignocellulose Decay Capabilities.</title>
        <authorList>
            <person name="Nagy L.G."/>
            <person name="Riley R."/>
            <person name="Tritt A."/>
            <person name="Adam C."/>
            <person name="Daum C."/>
            <person name="Floudas D."/>
            <person name="Sun H."/>
            <person name="Yadav J.S."/>
            <person name="Pangilinan J."/>
            <person name="Larsson K.H."/>
            <person name="Matsuura K."/>
            <person name="Barry K."/>
            <person name="Labutti K."/>
            <person name="Kuo R."/>
            <person name="Ohm R.A."/>
            <person name="Bhattacharya S.S."/>
            <person name="Shirouzu T."/>
            <person name="Yoshinaga Y."/>
            <person name="Martin F.M."/>
            <person name="Grigoriev I.V."/>
            <person name="Hibbett D.S."/>
        </authorList>
    </citation>
    <scope>NUCLEOTIDE SEQUENCE [LARGE SCALE GENOMIC DNA]</scope>
    <source>
        <strain evidence="2 3">HHB12029</strain>
    </source>
</reference>
<keyword evidence="3" id="KW-1185">Reference proteome</keyword>